<evidence type="ECO:0000256" key="4">
    <source>
        <dbReference type="ARBA" id="ARBA00022597"/>
    </source>
</evidence>
<proteinExistence type="inferred from homology"/>
<dbReference type="GO" id="GO:0015293">
    <property type="term" value="F:symporter activity"/>
    <property type="evidence" value="ECO:0007669"/>
    <property type="project" value="UniProtKB-KW"/>
</dbReference>
<comment type="caution">
    <text evidence="11">The sequence shown here is derived from an EMBL/GenBank/DDBJ whole genome shotgun (WGS) entry which is preliminary data.</text>
</comment>
<dbReference type="OrthoDB" id="5296287at2759"/>
<keyword evidence="3" id="KW-0813">Transport</keyword>
<dbReference type="Gene3D" id="1.20.1250.20">
    <property type="entry name" value="MFS general substrate transporter like domains"/>
    <property type="match status" value="2"/>
</dbReference>
<dbReference type="InterPro" id="IPR045262">
    <property type="entry name" value="STP/PLT_plant"/>
</dbReference>
<dbReference type="InterPro" id="IPR020846">
    <property type="entry name" value="MFS_dom"/>
</dbReference>
<dbReference type="InterPro" id="IPR005829">
    <property type="entry name" value="Sugar_transporter_CS"/>
</dbReference>
<gene>
    <name evidence="11" type="ORF">EJB05_27616</name>
</gene>
<accession>A0A5J9UNV1</accession>
<feature type="transmembrane region" description="Helical" evidence="9">
    <location>
        <begin position="583"/>
        <end position="602"/>
    </location>
</feature>
<dbReference type="NCBIfam" id="TIGR00879">
    <property type="entry name" value="SP"/>
    <property type="match status" value="1"/>
</dbReference>
<keyword evidence="12" id="KW-1185">Reference proteome</keyword>
<evidence type="ECO:0000256" key="3">
    <source>
        <dbReference type="ARBA" id="ARBA00022448"/>
    </source>
</evidence>
<organism evidence="11 12">
    <name type="scientific">Eragrostis curvula</name>
    <name type="common">weeping love grass</name>
    <dbReference type="NCBI Taxonomy" id="38414"/>
    <lineage>
        <taxon>Eukaryota</taxon>
        <taxon>Viridiplantae</taxon>
        <taxon>Streptophyta</taxon>
        <taxon>Embryophyta</taxon>
        <taxon>Tracheophyta</taxon>
        <taxon>Spermatophyta</taxon>
        <taxon>Magnoliopsida</taxon>
        <taxon>Liliopsida</taxon>
        <taxon>Poales</taxon>
        <taxon>Poaceae</taxon>
        <taxon>PACMAD clade</taxon>
        <taxon>Chloridoideae</taxon>
        <taxon>Eragrostideae</taxon>
        <taxon>Eragrostidinae</taxon>
        <taxon>Eragrostis</taxon>
    </lineage>
</organism>
<feature type="transmembrane region" description="Helical" evidence="9">
    <location>
        <begin position="641"/>
        <end position="662"/>
    </location>
</feature>
<feature type="transmembrane region" description="Helical" evidence="9">
    <location>
        <begin position="175"/>
        <end position="196"/>
    </location>
</feature>
<evidence type="ECO:0000259" key="10">
    <source>
        <dbReference type="PROSITE" id="PS50850"/>
    </source>
</evidence>
<keyword evidence="7 9" id="KW-1133">Transmembrane helix</keyword>
<feature type="transmembrane region" description="Helical" evidence="9">
    <location>
        <begin position="674"/>
        <end position="693"/>
    </location>
</feature>
<keyword evidence="5 9" id="KW-0812">Transmembrane</keyword>
<evidence type="ECO:0000256" key="8">
    <source>
        <dbReference type="ARBA" id="ARBA00023136"/>
    </source>
</evidence>
<evidence type="ECO:0000256" key="6">
    <source>
        <dbReference type="ARBA" id="ARBA00022847"/>
    </source>
</evidence>
<feature type="transmembrane region" description="Helical" evidence="9">
    <location>
        <begin position="91"/>
        <end position="110"/>
    </location>
</feature>
<dbReference type="FunFam" id="1.20.1250.20:FF:000002">
    <property type="entry name" value="Sugar transport protein 13"/>
    <property type="match status" value="1"/>
</dbReference>
<feature type="transmembrane region" description="Helical" evidence="9">
    <location>
        <begin position="391"/>
        <end position="410"/>
    </location>
</feature>
<feature type="transmembrane region" description="Helical" evidence="9">
    <location>
        <begin position="20"/>
        <end position="40"/>
    </location>
</feature>
<feature type="transmembrane region" description="Helical" evidence="9">
    <location>
        <begin position="122"/>
        <end position="155"/>
    </location>
</feature>
<dbReference type="SUPFAM" id="SSF103473">
    <property type="entry name" value="MFS general substrate transporter"/>
    <property type="match status" value="2"/>
</dbReference>
<feature type="transmembrane region" description="Helical" evidence="9">
    <location>
        <begin position="430"/>
        <end position="451"/>
    </location>
</feature>
<dbReference type="PRINTS" id="PR00171">
    <property type="entry name" value="SUGRTRNSPORT"/>
</dbReference>
<dbReference type="Proteomes" id="UP000324897">
    <property type="component" value="Chromosome 2"/>
</dbReference>
<feature type="transmembrane region" description="Helical" evidence="9">
    <location>
        <begin position="292"/>
        <end position="317"/>
    </location>
</feature>
<feature type="domain" description="Major facilitator superfamily (MFS) profile" evidence="10">
    <location>
        <begin position="493"/>
        <end position="762"/>
    </location>
</feature>
<feature type="non-terminal residue" evidence="11">
    <location>
        <position position="1"/>
    </location>
</feature>
<dbReference type="InterPro" id="IPR036259">
    <property type="entry name" value="MFS_trans_sf"/>
</dbReference>
<evidence type="ECO:0000256" key="7">
    <source>
        <dbReference type="ARBA" id="ARBA00022989"/>
    </source>
</evidence>
<evidence type="ECO:0000256" key="5">
    <source>
        <dbReference type="ARBA" id="ARBA00022692"/>
    </source>
</evidence>
<keyword evidence="8 9" id="KW-0472">Membrane</keyword>
<dbReference type="InterPro" id="IPR005828">
    <property type="entry name" value="MFS_sugar_transport-like"/>
</dbReference>
<dbReference type="PANTHER" id="PTHR23500">
    <property type="entry name" value="SOLUTE CARRIER FAMILY 2, FACILITATED GLUCOSE TRANSPORTER"/>
    <property type="match status" value="1"/>
</dbReference>
<comment type="subcellular location">
    <subcellularLocation>
        <location evidence="1">Membrane</location>
        <topology evidence="1">Multi-pass membrane protein</topology>
    </subcellularLocation>
</comment>
<feature type="domain" description="Major facilitator superfamily (MFS) profile" evidence="10">
    <location>
        <begin position="27"/>
        <end position="483"/>
    </location>
</feature>
<protein>
    <recommendedName>
        <fullName evidence="10">Major facilitator superfamily (MFS) profile domain-containing protein</fullName>
    </recommendedName>
</protein>
<dbReference type="EMBL" id="RWGY01000013">
    <property type="protein sequence ID" value="TVU25135.1"/>
    <property type="molecule type" value="Genomic_DNA"/>
</dbReference>
<dbReference type="GO" id="GO:0016020">
    <property type="term" value="C:membrane"/>
    <property type="evidence" value="ECO:0007669"/>
    <property type="project" value="UniProtKB-SubCell"/>
</dbReference>
<dbReference type="AlphaFoldDB" id="A0A5J9UNV1"/>
<dbReference type="PROSITE" id="PS50850">
    <property type="entry name" value="MFS"/>
    <property type="match status" value="2"/>
</dbReference>
<evidence type="ECO:0000313" key="11">
    <source>
        <dbReference type="EMBL" id="TVU25135.1"/>
    </source>
</evidence>
<comment type="similarity">
    <text evidence="2">Belongs to the major facilitator superfamily. Sugar transporter (TC 2.A.1.1) family.</text>
</comment>
<dbReference type="PROSITE" id="PS00217">
    <property type="entry name" value="SUGAR_TRANSPORT_2"/>
    <property type="match status" value="2"/>
</dbReference>
<dbReference type="InterPro" id="IPR044778">
    <property type="entry name" value="MFS_STP/MST-like_plant"/>
</dbReference>
<name>A0A5J9UNV1_9POAL</name>
<keyword evidence="4" id="KW-0762">Sugar transport</keyword>
<dbReference type="PROSITE" id="PS00216">
    <property type="entry name" value="SUGAR_TRANSPORT_1"/>
    <property type="match status" value="1"/>
</dbReference>
<evidence type="ECO:0000256" key="2">
    <source>
        <dbReference type="ARBA" id="ARBA00010992"/>
    </source>
</evidence>
<feature type="transmembrane region" description="Helical" evidence="9">
    <location>
        <begin position="608"/>
        <end position="629"/>
    </location>
</feature>
<dbReference type="PANTHER" id="PTHR23500:SF420">
    <property type="entry name" value="MAJOR FACILITATOR SUPERFAMILY (MFS) PROFILE DOMAIN-CONTAINING PROTEIN"/>
    <property type="match status" value="1"/>
</dbReference>
<dbReference type="CDD" id="cd17361">
    <property type="entry name" value="MFS_STP"/>
    <property type="match status" value="1"/>
</dbReference>
<keyword evidence="6" id="KW-0769">Symport</keyword>
<dbReference type="GO" id="GO:0015145">
    <property type="term" value="F:monosaccharide transmembrane transporter activity"/>
    <property type="evidence" value="ECO:0007669"/>
    <property type="project" value="InterPro"/>
</dbReference>
<dbReference type="Pfam" id="PF00083">
    <property type="entry name" value="Sugar_tr"/>
    <property type="match status" value="2"/>
</dbReference>
<feature type="transmembrane region" description="Helical" evidence="9">
    <location>
        <begin position="208"/>
        <end position="227"/>
    </location>
</feature>
<evidence type="ECO:0000256" key="9">
    <source>
        <dbReference type="SAM" id="Phobius"/>
    </source>
</evidence>
<sequence length="762" mass="81694">MAVGFAGGEDARRYGGGGRITAFVVLSCVTAATGGAIFGYDIGTAGGVSSMDPFLREFFPEVYRRMKATAGSGGVSNYCKFDSQLLTLFTSSLYITGLLTAVLLASWVTARRGRRSSMIVGGVAYLAGAAVSGGAVSVFMAILGRALLGVGLGFANQAVPLYLSEMAPARYRGAFSNGFQFSLCLGALLATVVNFGAEKIKAGWGWRLSLALAGVPAILLTVGAIFLPETPNSLVQQGKDHASVKALLQKIRGTEDVDQEMDDIVAANAVAQEGNGNGLRLILSQRRYRPQLAMAILIPSFTQLTGINAIGFYAPVLLRTIGMGESASLFATIVMVIVSSASTFISMFAVDRFGRRTLLLVGGAQMLVSELLIGAIMAAKLGDEGGLSKTYALILIVLIGVYATGFGWSWGPLSWLVPSEIFPLEVRSAGQSVTVASGFVFTILVAQYFLAMLCRMKAWIFFFFAGWIAVMTAFVYFLLPETKGLPIEQIDKVWGKHWFWKRVIGMDEAHASEKLWRVVHGVVPEEFFPDVYRRMKGDVRVSNYCKFDSQLLTLFTSSFYISGLLTAMLLSSWFTARHGRRPSMIIGGVAFLAGAAVSGAAVDVYMAILGRALLGIGLGFANQAVLLYLSEMAPPRYRGAFSNGFQLTLCLGSLAGNIINFGAEKITGGWSWRLSLGLAGVPAVFFTLGAVFLPETPNSLVQQGEELGKVRTLLQKVRGTDAVDDELDDIVAGNGLRLILSHPTYRPQLSVAVLMPAFTQVR</sequence>
<dbReference type="Gramene" id="TVU25135">
    <property type="protein sequence ID" value="TVU25135"/>
    <property type="gene ID" value="EJB05_27616"/>
</dbReference>
<evidence type="ECO:0000256" key="1">
    <source>
        <dbReference type="ARBA" id="ARBA00004141"/>
    </source>
</evidence>
<feature type="transmembrane region" description="Helical" evidence="9">
    <location>
        <begin position="551"/>
        <end position="571"/>
    </location>
</feature>
<evidence type="ECO:0000313" key="12">
    <source>
        <dbReference type="Proteomes" id="UP000324897"/>
    </source>
</evidence>
<feature type="transmembrane region" description="Helical" evidence="9">
    <location>
        <begin position="356"/>
        <end position="379"/>
    </location>
</feature>
<feature type="transmembrane region" description="Helical" evidence="9">
    <location>
        <begin position="329"/>
        <end position="350"/>
    </location>
</feature>
<reference evidence="11 12" key="1">
    <citation type="journal article" date="2019" name="Sci. Rep.">
        <title>A high-quality genome of Eragrostis curvula grass provides insights into Poaceae evolution and supports new strategies to enhance forage quality.</title>
        <authorList>
            <person name="Carballo J."/>
            <person name="Santos B.A.C.M."/>
            <person name="Zappacosta D."/>
            <person name="Garbus I."/>
            <person name="Selva J.P."/>
            <person name="Gallo C.A."/>
            <person name="Diaz A."/>
            <person name="Albertini E."/>
            <person name="Caccamo M."/>
            <person name="Echenique V."/>
        </authorList>
    </citation>
    <scope>NUCLEOTIDE SEQUENCE [LARGE SCALE GENOMIC DNA]</scope>
    <source>
        <strain evidence="12">cv. Victoria</strain>
        <tissue evidence="11">Leaf</tissue>
    </source>
</reference>
<feature type="transmembrane region" description="Helical" evidence="9">
    <location>
        <begin position="458"/>
        <end position="479"/>
    </location>
</feature>
<dbReference type="InterPro" id="IPR003663">
    <property type="entry name" value="Sugar/inositol_transpt"/>
</dbReference>